<keyword evidence="2" id="KW-0808">Transferase</keyword>
<protein>
    <submittedName>
        <fullName evidence="2">GNAT family N-acetyltransferase</fullName>
    </submittedName>
</protein>
<accession>A0A2X0IBW0</accession>
<dbReference type="GO" id="GO:0016747">
    <property type="term" value="F:acyltransferase activity, transferring groups other than amino-acyl groups"/>
    <property type="evidence" value="ECO:0007669"/>
    <property type="project" value="InterPro"/>
</dbReference>
<proteinExistence type="predicted"/>
<dbReference type="SUPFAM" id="SSF55729">
    <property type="entry name" value="Acyl-CoA N-acyltransferases (Nat)"/>
    <property type="match status" value="1"/>
</dbReference>
<evidence type="ECO:0000313" key="3">
    <source>
        <dbReference type="Proteomes" id="UP000248889"/>
    </source>
</evidence>
<dbReference type="PROSITE" id="PS51186">
    <property type="entry name" value="GNAT"/>
    <property type="match status" value="1"/>
</dbReference>
<dbReference type="Proteomes" id="UP000248889">
    <property type="component" value="Unassembled WGS sequence"/>
</dbReference>
<name>A0A2X0IBW0_9ACTN</name>
<organism evidence="2 3">
    <name type="scientific">Streptacidiphilus pinicola</name>
    <dbReference type="NCBI Taxonomy" id="2219663"/>
    <lineage>
        <taxon>Bacteria</taxon>
        <taxon>Bacillati</taxon>
        <taxon>Actinomycetota</taxon>
        <taxon>Actinomycetes</taxon>
        <taxon>Kitasatosporales</taxon>
        <taxon>Streptomycetaceae</taxon>
        <taxon>Streptacidiphilus</taxon>
    </lineage>
</organism>
<dbReference type="Gene3D" id="3.40.630.30">
    <property type="match status" value="1"/>
</dbReference>
<sequence>MSSAEIDHRIVSFLSAFARRQAAGTTDFPGGFAVRDDAYARSHEHNQLVVEGETDPSLLAAFQRPQITVLSEAVGEDCAPALAAAGYDHRVHVVMVHQGPRPAPAARAVRVTVDDLRTPLTGRMRGWMPDADEETLRHLVDRRAARLRGAPEVHFLAARDEAGAVAAWGDLYYDRVSGLAQLEDLVTAETHLRQGHATTVLATALHHAADAELFFLVADPADWPQHWYARRGFVPAGRMHVFTRT</sequence>
<dbReference type="InterPro" id="IPR016181">
    <property type="entry name" value="Acyl_CoA_acyltransferase"/>
</dbReference>
<evidence type="ECO:0000259" key="1">
    <source>
        <dbReference type="PROSITE" id="PS51186"/>
    </source>
</evidence>
<dbReference type="EMBL" id="QKYN01000128">
    <property type="protein sequence ID" value="RAG81997.1"/>
    <property type="molecule type" value="Genomic_DNA"/>
</dbReference>
<dbReference type="InterPro" id="IPR000182">
    <property type="entry name" value="GNAT_dom"/>
</dbReference>
<feature type="domain" description="N-acetyltransferase" evidence="1">
    <location>
        <begin position="111"/>
        <end position="245"/>
    </location>
</feature>
<gene>
    <name evidence="2" type="ORF">DN069_29815</name>
</gene>
<evidence type="ECO:0000313" key="2">
    <source>
        <dbReference type="EMBL" id="RAG81997.1"/>
    </source>
</evidence>
<dbReference type="RefSeq" id="WP_111506228.1">
    <property type="nucleotide sequence ID" value="NZ_QKYN01000128.1"/>
</dbReference>
<reference evidence="2 3" key="1">
    <citation type="submission" date="2018-06" db="EMBL/GenBank/DDBJ databases">
        <title>Streptacidiphilus pinicola sp. nov., isolated from pine grove soil.</title>
        <authorList>
            <person name="Roh S.G."/>
            <person name="Park S."/>
            <person name="Kim M.-K."/>
            <person name="Yun B.-R."/>
            <person name="Park J."/>
            <person name="Kim M.J."/>
            <person name="Kim Y.S."/>
            <person name="Kim S.B."/>
        </authorList>
    </citation>
    <scope>NUCLEOTIDE SEQUENCE [LARGE SCALE GENOMIC DNA]</scope>
    <source>
        <strain evidence="2 3">MMS16-CNU450</strain>
    </source>
</reference>
<dbReference type="Pfam" id="PF00583">
    <property type="entry name" value="Acetyltransf_1"/>
    <property type="match status" value="1"/>
</dbReference>
<dbReference type="AlphaFoldDB" id="A0A2X0IBW0"/>
<keyword evidence="3" id="KW-1185">Reference proteome</keyword>
<dbReference type="OrthoDB" id="5638018at2"/>
<comment type="caution">
    <text evidence="2">The sequence shown here is derived from an EMBL/GenBank/DDBJ whole genome shotgun (WGS) entry which is preliminary data.</text>
</comment>